<name>A0A914ULM9_9BILA</name>
<dbReference type="AlphaFoldDB" id="A0A914ULM9"/>
<dbReference type="Proteomes" id="UP000887566">
    <property type="component" value="Unplaced"/>
</dbReference>
<accession>A0A914ULM9</accession>
<evidence type="ECO:0000256" key="1">
    <source>
        <dbReference type="SAM" id="MobiDB-lite"/>
    </source>
</evidence>
<protein>
    <submittedName>
        <fullName evidence="3">Uncharacterized protein</fullName>
    </submittedName>
</protein>
<reference evidence="3" key="1">
    <citation type="submission" date="2022-11" db="UniProtKB">
        <authorList>
            <consortium name="WormBaseParasite"/>
        </authorList>
    </citation>
    <scope>IDENTIFICATION</scope>
</reference>
<keyword evidence="2" id="KW-1185">Reference proteome</keyword>
<dbReference type="WBParaSite" id="PSAMB.scaffold10802size3824.g33613.t1">
    <property type="protein sequence ID" value="PSAMB.scaffold10802size3824.g33613.t1"/>
    <property type="gene ID" value="PSAMB.scaffold10802size3824.g33613"/>
</dbReference>
<evidence type="ECO:0000313" key="2">
    <source>
        <dbReference type="Proteomes" id="UP000887566"/>
    </source>
</evidence>
<feature type="region of interest" description="Disordered" evidence="1">
    <location>
        <begin position="1"/>
        <end position="45"/>
    </location>
</feature>
<organism evidence="2 3">
    <name type="scientific">Plectus sambesii</name>
    <dbReference type="NCBI Taxonomy" id="2011161"/>
    <lineage>
        <taxon>Eukaryota</taxon>
        <taxon>Metazoa</taxon>
        <taxon>Ecdysozoa</taxon>
        <taxon>Nematoda</taxon>
        <taxon>Chromadorea</taxon>
        <taxon>Plectida</taxon>
        <taxon>Plectina</taxon>
        <taxon>Plectoidea</taxon>
        <taxon>Plectidae</taxon>
        <taxon>Plectus</taxon>
    </lineage>
</organism>
<evidence type="ECO:0000313" key="3">
    <source>
        <dbReference type="WBParaSite" id="PSAMB.scaffold10802size3824.g33613.t1"/>
    </source>
</evidence>
<proteinExistence type="predicted"/>
<sequence>MDSNAPGGDAISEAKSDGRRRVRLRAQSSSERCLETPPPPSQRDRHAIFDDYLLLPTADYGFVPHPCLLRCKDNHMLEMSSEWSPDFFLPIISVLKDSKNTTAAYALTEDIC</sequence>